<dbReference type="NCBIfam" id="TIGR00281">
    <property type="entry name" value="SMC-Scp complex subunit ScpB"/>
    <property type="match status" value="1"/>
</dbReference>
<reference evidence="5" key="1">
    <citation type="submission" date="2020-10" db="EMBL/GenBank/DDBJ databases">
        <authorList>
            <person name="Gilroy R."/>
        </authorList>
    </citation>
    <scope>NUCLEOTIDE SEQUENCE</scope>
    <source>
        <strain evidence="5">ChiSjej6B24-2974</strain>
    </source>
</reference>
<organism evidence="5 6">
    <name type="scientific">Candidatus Pullichristensenella stercorigallinarum</name>
    <dbReference type="NCBI Taxonomy" id="2840909"/>
    <lineage>
        <taxon>Bacteria</taxon>
        <taxon>Bacillati</taxon>
        <taxon>Bacillota</taxon>
        <taxon>Clostridia</taxon>
        <taxon>Candidatus Pullichristensenella</taxon>
    </lineage>
</organism>
<dbReference type="Pfam" id="PF04079">
    <property type="entry name" value="SMC_ScpB"/>
    <property type="match status" value="1"/>
</dbReference>
<comment type="caution">
    <text evidence="5">The sequence shown here is derived from an EMBL/GenBank/DDBJ whole genome shotgun (WGS) entry which is preliminary data.</text>
</comment>
<keyword evidence="1" id="KW-0963">Cytoplasm</keyword>
<accession>A0A9D0ZR93</accession>
<dbReference type="InterPro" id="IPR005234">
    <property type="entry name" value="ScpB_csome_segregation"/>
</dbReference>
<dbReference type="EMBL" id="DVFZ01000129">
    <property type="protein sequence ID" value="HIQ84151.1"/>
    <property type="molecule type" value="Genomic_DNA"/>
</dbReference>
<dbReference type="InterPro" id="IPR036390">
    <property type="entry name" value="WH_DNA-bd_sf"/>
</dbReference>
<dbReference type="GO" id="GO:0051301">
    <property type="term" value="P:cell division"/>
    <property type="evidence" value="ECO:0007669"/>
    <property type="project" value="UniProtKB-KW"/>
</dbReference>
<evidence type="ECO:0000256" key="3">
    <source>
        <dbReference type="ARBA" id="ARBA00022829"/>
    </source>
</evidence>
<dbReference type="Proteomes" id="UP000824260">
    <property type="component" value="Unassembled WGS sequence"/>
</dbReference>
<gene>
    <name evidence="5" type="primary">scpB</name>
    <name evidence="5" type="ORF">IAA52_13760</name>
</gene>
<sequence>MKDLCAVIEAILFVSGDPVRVEDLAHSMNLTAMEMETALTELAEHLALESHGLRLNRSGGEVFLSIRPEYAPQVEAFLQPLEKRPLSQAVLETLSIIAYRQPVTKADIEQVRGVKCDYSVQALLTKNLIEEAGRREALGRPILYRTTDTFLRHFGISSLDELPQVDFSKPPEEMET</sequence>
<dbReference type="Gene3D" id="1.10.10.10">
    <property type="entry name" value="Winged helix-like DNA-binding domain superfamily/Winged helix DNA-binding domain"/>
    <property type="match status" value="2"/>
</dbReference>
<dbReference type="PANTHER" id="PTHR34298:SF2">
    <property type="entry name" value="SEGREGATION AND CONDENSATION PROTEIN B"/>
    <property type="match status" value="1"/>
</dbReference>
<dbReference type="AlphaFoldDB" id="A0A9D0ZR93"/>
<dbReference type="GO" id="GO:0051304">
    <property type="term" value="P:chromosome separation"/>
    <property type="evidence" value="ECO:0007669"/>
    <property type="project" value="InterPro"/>
</dbReference>
<evidence type="ECO:0000313" key="6">
    <source>
        <dbReference type="Proteomes" id="UP000824260"/>
    </source>
</evidence>
<proteinExistence type="predicted"/>
<evidence type="ECO:0000256" key="1">
    <source>
        <dbReference type="ARBA" id="ARBA00022490"/>
    </source>
</evidence>
<evidence type="ECO:0000256" key="2">
    <source>
        <dbReference type="ARBA" id="ARBA00022618"/>
    </source>
</evidence>
<reference evidence="5" key="2">
    <citation type="journal article" date="2021" name="PeerJ">
        <title>Extensive microbial diversity within the chicken gut microbiome revealed by metagenomics and culture.</title>
        <authorList>
            <person name="Gilroy R."/>
            <person name="Ravi A."/>
            <person name="Getino M."/>
            <person name="Pursley I."/>
            <person name="Horton D.L."/>
            <person name="Alikhan N.F."/>
            <person name="Baker D."/>
            <person name="Gharbi K."/>
            <person name="Hall N."/>
            <person name="Watson M."/>
            <person name="Adriaenssens E.M."/>
            <person name="Foster-Nyarko E."/>
            <person name="Jarju S."/>
            <person name="Secka A."/>
            <person name="Antonio M."/>
            <person name="Oren A."/>
            <person name="Chaudhuri R.R."/>
            <person name="La Ragione R."/>
            <person name="Hildebrand F."/>
            <person name="Pallen M.J."/>
        </authorList>
    </citation>
    <scope>NUCLEOTIDE SEQUENCE</scope>
    <source>
        <strain evidence="5">ChiSjej6B24-2974</strain>
    </source>
</reference>
<evidence type="ECO:0000313" key="5">
    <source>
        <dbReference type="EMBL" id="HIQ84151.1"/>
    </source>
</evidence>
<dbReference type="SUPFAM" id="SSF46785">
    <property type="entry name" value="Winged helix' DNA-binding domain"/>
    <property type="match status" value="2"/>
</dbReference>
<dbReference type="InterPro" id="IPR036388">
    <property type="entry name" value="WH-like_DNA-bd_sf"/>
</dbReference>
<keyword evidence="2" id="KW-0132">Cell division</keyword>
<keyword evidence="3" id="KW-0159">Chromosome partition</keyword>
<protein>
    <submittedName>
        <fullName evidence="5">SMC-Scp complex subunit ScpB</fullName>
    </submittedName>
</protein>
<dbReference type="PIRSF" id="PIRSF019345">
    <property type="entry name" value="ScpB"/>
    <property type="match status" value="1"/>
</dbReference>
<evidence type="ECO:0000256" key="4">
    <source>
        <dbReference type="ARBA" id="ARBA00023306"/>
    </source>
</evidence>
<name>A0A9D0ZR93_9FIRM</name>
<dbReference type="PANTHER" id="PTHR34298">
    <property type="entry name" value="SEGREGATION AND CONDENSATION PROTEIN B"/>
    <property type="match status" value="1"/>
</dbReference>
<keyword evidence="4" id="KW-0131">Cell cycle</keyword>